<feature type="disulfide bond" evidence="4">
    <location>
        <begin position="88"/>
        <end position="93"/>
    </location>
</feature>
<evidence type="ECO:0000259" key="8">
    <source>
        <dbReference type="PROSITE" id="PS51767"/>
    </source>
</evidence>
<protein>
    <submittedName>
        <fullName evidence="9">Acid protease</fullName>
    </submittedName>
</protein>
<dbReference type="InterPro" id="IPR033121">
    <property type="entry name" value="PEPTIDASE_A1"/>
</dbReference>
<sequence length="459" mass="48863">MPTRWPMHLGLLAVLPVVDIAMGKGRIPIHRVPRAQTTYNRVPVLNVDTSLETSNQFAYLVSINVGGQDFMVLLDTGSSDLWVVSSDCTTGDCAGVRKYSKTPSFTSTDMPFHLDYLMGNVSGTVGSETVTVGDFEVTSQIFAVANATNGLGLHGTGNSGIMGLSFPAEASIADTTGRTVVENLLSAFNDTSRRFFAFKLGRDQDSSSFTVGELDPTYANSTGDLTYNPVFTSGGAPYDYWKLPLQSLTVNGTSFSLSKSRAARAPAPVAVLDTGTTLILGPTQDVARFWESVGGARQTTRGWEVPCNRAVVVGMVLGDGDTQKEYMIDPADISWKESSVDGEWCLGGLQGNDGVFSADWLLGDTFLRNVYVTHHAASDSQPPRIGLRGLTDPTVALAAFIADRGVDSGPPAQVRTRADHTNSLTGGDICGIATAGGFVAGVAILVLVFTFTGHHHRKY</sequence>
<dbReference type="CDD" id="cd05471">
    <property type="entry name" value="pepsin_like"/>
    <property type="match status" value="1"/>
</dbReference>
<keyword evidence="2 5" id="KW-0064">Aspartyl protease</keyword>
<feature type="signal peptide" evidence="7">
    <location>
        <begin position="1"/>
        <end position="23"/>
    </location>
</feature>
<evidence type="ECO:0000313" key="9">
    <source>
        <dbReference type="EMBL" id="OSD01632.1"/>
    </source>
</evidence>
<dbReference type="PRINTS" id="PR00792">
    <property type="entry name" value="PEPSIN"/>
</dbReference>
<dbReference type="Proteomes" id="UP000193067">
    <property type="component" value="Unassembled WGS sequence"/>
</dbReference>
<dbReference type="GO" id="GO:0006508">
    <property type="term" value="P:proteolysis"/>
    <property type="evidence" value="ECO:0007669"/>
    <property type="project" value="UniProtKB-KW"/>
</dbReference>
<evidence type="ECO:0000256" key="1">
    <source>
        <dbReference type="ARBA" id="ARBA00007447"/>
    </source>
</evidence>
<keyword evidence="7" id="KW-0732">Signal</keyword>
<feature type="transmembrane region" description="Helical" evidence="6">
    <location>
        <begin position="431"/>
        <end position="451"/>
    </location>
</feature>
<evidence type="ECO:0000256" key="2">
    <source>
        <dbReference type="ARBA" id="ARBA00022750"/>
    </source>
</evidence>
<dbReference type="PANTHER" id="PTHR47966">
    <property type="entry name" value="BETA-SITE APP-CLEAVING ENZYME, ISOFORM A-RELATED"/>
    <property type="match status" value="1"/>
</dbReference>
<evidence type="ECO:0000256" key="5">
    <source>
        <dbReference type="RuleBase" id="RU000454"/>
    </source>
</evidence>
<feature type="chain" id="PRO_5012192381" evidence="7">
    <location>
        <begin position="24"/>
        <end position="459"/>
    </location>
</feature>
<keyword evidence="4" id="KW-1015">Disulfide bond</keyword>
<dbReference type="PROSITE" id="PS51767">
    <property type="entry name" value="PEPTIDASE_A1"/>
    <property type="match status" value="1"/>
</dbReference>
<dbReference type="InterPro" id="IPR001969">
    <property type="entry name" value="Aspartic_peptidase_AS"/>
</dbReference>
<dbReference type="Pfam" id="PF00026">
    <property type="entry name" value="Asp"/>
    <property type="match status" value="1"/>
</dbReference>
<name>A0A1Y2INS9_TRAC3</name>
<evidence type="ECO:0000313" key="10">
    <source>
        <dbReference type="Proteomes" id="UP000193067"/>
    </source>
</evidence>
<evidence type="ECO:0000256" key="7">
    <source>
        <dbReference type="SAM" id="SignalP"/>
    </source>
</evidence>
<gene>
    <name evidence="9" type="ORF">PYCCODRAFT_1436244</name>
</gene>
<dbReference type="PANTHER" id="PTHR47966:SF57">
    <property type="entry name" value="PEPTIDASE A1 DOMAIN-CONTAINING PROTEIN"/>
    <property type="match status" value="1"/>
</dbReference>
<dbReference type="InterPro" id="IPR034164">
    <property type="entry name" value="Pepsin-like_dom"/>
</dbReference>
<proteinExistence type="inferred from homology"/>
<dbReference type="SUPFAM" id="SSF50630">
    <property type="entry name" value="Acid proteases"/>
    <property type="match status" value="1"/>
</dbReference>
<reference evidence="9 10" key="1">
    <citation type="journal article" date="2015" name="Biotechnol. Biofuels">
        <title>Enhanced degradation of softwood versus hardwood by the white-rot fungus Pycnoporus coccineus.</title>
        <authorList>
            <person name="Couturier M."/>
            <person name="Navarro D."/>
            <person name="Chevret D."/>
            <person name="Henrissat B."/>
            <person name="Piumi F."/>
            <person name="Ruiz-Duenas F.J."/>
            <person name="Martinez A.T."/>
            <person name="Grigoriev I.V."/>
            <person name="Riley R."/>
            <person name="Lipzen A."/>
            <person name="Berrin J.G."/>
            <person name="Master E.R."/>
            <person name="Rosso M.N."/>
        </authorList>
    </citation>
    <scope>NUCLEOTIDE SEQUENCE [LARGE SCALE GENOMIC DNA]</scope>
    <source>
        <strain evidence="9 10">BRFM310</strain>
    </source>
</reference>
<evidence type="ECO:0000256" key="4">
    <source>
        <dbReference type="PIRSR" id="PIRSR601461-2"/>
    </source>
</evidence>
<keyword evidence="6" id="KW-0812">Transmembrane</keyword>
<dbReference type="OrthoDB" id="15189at2759"/>
<dbReference type="GO" id="GO:0004190">
    <property type="term" value="F:aspartic-type endopeptidase activity"/>
    <property type="evidence" value="ECO:0007669"/>
    <property type="project" value="UniProtKB-KW"/>
</dbReference>
<dbReference type="PROSITE" id="PS00141">
    <property type="entry name" value="ASP_PROTEASE"/>
    <property type="match status" value="2"/>
</dbReference>
<keyword evidence="5" id="KW-0378">Hydrolase</keyword>
<comment type="similarity">
    <text evidence="1 5">Belongs to the peptidase A1 family.</text>
</comment>
<keyword evidence="6" id="KW-1133">Transmembrane helix</keyword>
<feature type="active site" evidence="3">
    <location>
        <position position="273"/>
    </location>
</feature>
<feature type="disulfide bond" evidence="4">
    <location>
        <begin position="307"/>
        <end position="345"/>
    </location>
</feature>
<feature type="domain" description="Peptidase A1" evidence="8">
    <location>
        <begin position="59"/>
        <end position="388"/>
    </location>
</feature>
<accession>A0A1Y2INS9</accession>
<evidence type="ECO:0000256" key="3">
    <source>
        <dbReference type="PIRSR" id="PIRSR601461-1"/>
    </source>
</evidence>
<keyword evidence="6" id="KW-0472">Membrane</keyword>
<feature type="active site" evidence="3">
    <location>
        <position position="75"/>
    </location>
</feature>
<keyword evidence="10" id="KW-1185">Reference proteome</keyword>
<dbReference type="EMBL" id="KZ084110">
    <property type="protein sequence ID" value="OSD01632.1"/>
    <property type="molecule type" value="Genomic_DNA"/>
</dbReference>
<dbReference type="AlphaFoldDB" id="A0A1Y2INS9"/>
<evidence type="ECO:0000256" key="6">
    <source>
        <dbReference type="SAM" id="Phobius"/>
    </source>
</evidence>
<dbReference type="InterPro" id="IPR001461">
    <property type="entry name" value="Aspartic_peptidase_A1"/>
</dbReference>
<dbReference type="Gene3D" id="2.40.70.10">
    <property type="entry name" value="Acid Proteases"/>
    <property type="match status" value="2"/>
</dbReference>
<organism evidence="9 10">
    <name type="scientific">Trametes coccinea (strain BRFM310)</name>
    <name type="common">Pycnoporus coccineus</name>
    <dbReference type="NCBI Taxonomy" id="1353009"/>
    <lineage>
        <taxon>Eukaryota</taxon>
        <taxon>Fungi</taxon>
        <taxon>Dikarya</taxon>
        <taxon>Basidiomycota</taxon>
        <taxon>Agaricomycotina</taxon>
        <taxon>Agaricomycetes</taxon>
        <taxon>Polyporales</taxon>
        <taxon>Polyporaceae</taxon>
        <taxon>Trametes</taxon>
    </lineage>
</organism>
<keyword evidence="5 9" id="KW-0645">Protease</keyword>
<dbReference type="InterPro" id="IPR021109">
    <property type="entry name" value="Peptidase_aspartic_dom_sf"/>
</dbReference>